<organism evidence="1 2">
    <name type="scientific">Nicotiana tabacum</name>
    <name type="common">Common tobacco</name>
    <dbReference type="NCBI Taxonomy" id="4097"/>
    <lineage>
        <taxon>Eukaryota</taxon>
        <taxon>Viridiplantae</taxon>
        <taxon>Streptophyta</taxon>
        <taxon>Embryophyta</taxon>
        <taxon>Tracheophyta</taxon>
        <taxon>Spermatophyta</taxon>
        <taxon>Magnoliopsida</taxon>
        <taxon>eudicotyledons</taxon>
        <taxon>Gunneridae</taxon>
        <taxon>Pentapetalae</taxon>
        <taxon>asterids</taxon>
        <taxon>lamiids</taxon>
        <taxon>Solanales</taxon>
        <taxon>Solanaceae</taxon>
        <taxon>Nicotianoideae</taxon>
        <taxon>Nicotianeae</taxon>
        <taxon>Nicotiana</taxon>
    </lineage>
</organism>
<sequence length="214" mass="23779">MIEHWPWKLISKTKIPTKVMCFSWTALREAILTQDNLCRRNFQLVNRCYMCQQQSESVNHLFLHWSVAADLWRMFLSVFGISWATPQTIKEAVESWSLWKVDRTINQEDLADDSSMHFLVVWVPGSFEIGVVAQQLGKSQKYQSILCIGAVIKGDTSHYDAVVNATTSGVLSAGLNSGTPCIFGVLTCDTLEQAFNRAGGKSGNKGAEAALTAD</sequence>
<reference evidence="2" key="2">
    <citation type="submission" date="2025-08" db="UniProtKB">
        <authorList>
            <consortium name="RefSeq"/>
        </authorList>
    </citation>
    <scope>IDENTIFICATION</scope>
    <source>
        <tissue evidence="2">Leaf</tissue>
    </source>
</reference>
<keyword evidence="1" id="KW-1185">Reference proteome</keyword>
<reference evidence="1" key="1">
    <citation type="journal article" date="2014" name="Nat. Commun.">
        <title>The tobacco genome sequence and its comparison with those of tomato and potato.</title>
        <authorList>
            <person name="Sierro N."/>
            <person name="Battey J.N."/>
            <person name="Ouadi S."/>
            <person name="Bakaher N."/>
            <person name="Bovet L."/>
            <person name="Willig A."/>
            <person name="Goepfert S."/>
            <person name="Peitsch M.C."/>
            <person name="Ivanov N.V."/>
        </authorList>
    </citation>
    <scope>NUCLEOTIDE SEQUENCE [LARGE SCALE GENOMIC DNA]</scope>
</reference>
<dbReference type="RefSeq" id="XP_075086836.1">
    <property type="nucleotide sequence ID" value="XM_075230735.1"/>
</dbReference>
<protein>
    <submittedName>
        <fullName evidence="2">Uncharacterized protein LOC107830522 isoform X3</fullName>
    </submittedName>
</protein>
<dbReference type="Proteomes" id="UP000790787">
    <property type="component" value="Chromosome 15"/>
</dbReference>
<proteinExistence type="predicted"/>
<name>A0AC58SPE0_TOBAC</name>
<gene>
    <name evidence="2" type="primary">LOC107830522</name>
</gene>
<evidence type="ECO:0000313" key="2">
    <source>
        <dbReference type="RefSeq" id="XP_075086836.1"/>
    </source>
</evidence>
<accession>A0AC58SPE0</accession>
<evidence type="ECO:0000313" key="1">
    <source>
        <dbReference type="Proteomes" id="UP000790787"/>
    </source>
</evidence>